<dbReference type="InterPro" id="IPR013207">
    <property type="entry name" value="LGFP"/>
</dbReference>
<dbReference type="eggNOG" id="COG0195">
    <property type="taxonomic scope" value="Bacteria"/>
</dbReference>
<sequence>MKTAPNKRFRGLALGVAAALGATLFLAPAAVADTRDDAGEAISKLQTQIGGGDGADKGFNSAGLGDAQGEVTAIEGTDGFKRSFTGGTIYWSEREGATVLYGAIDEKYNAPEVGGPKGPIEIGFPSASESDGPFNPGRQAAFAGEGNPKIYWTPENGAWVVRGPFAAAFDKFGTDLGAPTGEIAVDEATGTVSQNYANGTLIFDPQTKSWTVSDSLSASRPDLSDGLAGLNLPDSPNLGLPGIALPSSDVPNASAAVPSVGPLATGETASSDWNKNWLWLLLLVPLLLALWYWNSRREKKIVHAPRPAAGANLPKVDVKAPGVGVKGASAGGAAASAGAAVAKAKGPAAKSGARVDETTKGTGDGIGTYVKAGDTVPVPVGAHLPLADPQEQPEGYPIKGNADSGRYHTPASPAYDETVAEIWFATEAAAKSAGFEKHA</sequence>
<accession>L7LBX0</accession>
<feature type="signal peptide" evidence="3">
    <location>
        <begin position="1"/>
        <end position="32"/>
    </location>
</feature>
<evidence type="ECO:0000256" key="1">
    <source>
        <dbReference type="SAM" id="MobiDB-lite"/>
    </source>
</evidence>
<dbReference type="RefSeq" id="WP_005939747.1">
    <property type="nucleotide sequence ID" value="NZ_ATVK01000011.1"/>
</dbReference>
<dbReference type="Proteomes" id="UP000053405">
    <property type="component" value="Unassembled WGS sequence"/>
</dbReference>
<evidence type="ECO:0000256" key="2">
    <source>
        <dbReference type="SAM" id="Phobius"/>
    </source>
</evidence>
<reference evidence="4 5" key="1">
    <citation type="submission" date="2012-12" db="EMBL/GenBank/DDBJ databases">
        <title>Whole genome shotgun sequence of Gordonia hirsuta NBRC 16056.</title>
        <authorList>
            <person name="Isaki-Nakamura S."/>
            <person name="Hosoyama A."/>
            <person name="Tsuchikane K."/>
            <person name="Katsumata H."/>
            <person name="Baba S."/>
            <person name="Yamazaki S."/>
            <person name="Fujita N."/>
        </authorList>
    </citation>
    <scope>NUCLEOTIDE SEQUENCE [LARGE SCALE GENOMIC DNA]</scope>
    <source>
        <strain evidence="4 5">NBRC 16056</strain>
    </source>
</reference>
<evidence type="ECO:0008006" key="6">
    <source>
        <dbReference type="Google" id="ProtNLM"/>
    </source>
</evidence>
<dbReference type="EMBL" id="BANT01000021">
    <property type="protein sequence ID" value="GAC57513.1"/>
    <property type="molecule type" value="Genomic_DNA"/>
</dbReference>
<keyword evidence="2" id="KW-0472">Membrane</keyword>
<dbReference type="Pfam" id="PF08310">
    <property type="entry name" value="LGFP"/>
    <property type="match status" value="2"/>
</dbReference>
<dbReference type="OrthoDB" id="4369514at2"/>
<feature type="transmembrane region" description="Helical" evidence="2">
    <location>
        <begin position="277"/>
        <end position="293"/>
    </location>
</feature>
<evidence type="ECO:0000313" key="4">
    <source>
        <dbReference type="EMBL" id="GAC57513.1"/>
    </source>
</evidence>
<dbReference type="AlphaFoldDB" id="L7LBX0"/>
<keyword evidence="2" id="KW-0812">Transmembrane</keyword>
<proteinExistence type="predicted"/>
<feature type="chain" id="PRO_5003980179" description="LGFP repeat-containing protein" evidence="3">
    <location>
        <begin position="33"/>
        <end position="439"/>
    </location>
</feature>
<organism evidence="4 5">
    <name type="scientific">Gordonia hirsuta DSM 44140 = NBRC 16056</name>
    <dbReference type="NCBI Taxonomy" id="1121927"/>
    <lineage>
        <taxon>Bacteria</taxon>
        <taxon>Bacillati</taxon>
        <taxon>Actinomycetota</taxon>
        <taxon>Actinomycetes</taxon>
        <taxon>Mycobacteriales</taxon>
        <taxon>Gordoniaceae</taxon>
        <taxon>Gordonia</taxon>
    </lineage>
</organism>
<keyword evidence="3" id="KW-0732">Signal</keyword>
<keyword evidence="2" id="KW-1133">Transmembrane helix</keyword>
<protein>
    <recommendedName>
        <fullName evidence="6">LGFP repeat-containing protein</fullName>
    </recommendedName>
</protein>
<gene>
    <name evidence="4" type="ORF">GOHSU_21_00050</name>
</gene>
<dbReference type="STRING" id="1121927.GOHSU_21_00050"/>
<name>L7LBX0_9ACTN</name>
<keyword evidence="5" id="KW-1185">Reference proteome</keyword>
<comment type="caution">
    <text evidence="4">The sequence shown here is derived from an EMBL/GenBank/DDBJ whole genome shotgun (WGS) entry which is preliminary data.</text>
</comment>
<feature type="region of interest" description="Disordered" evidence="1">
    <location>
        <begin position="380"/>
        <end position="412"/>
    </location>
</feature>
<evidence type="ECO:0000313" key="5">
    <source>
        <dbReference type="Proteomes" id="UP000053405"/>
    </source>
</evidence>
<evidence type="ECO:0000256" key="3">
    <source>
        <dbReference type="SAM" id="SignalP"/>
    </source>
</evidence>
<dbReference type="eggNOG" id="COG5479">
    <property type="taxonomic scope" value="Bacteria"/>
</dbReference>